<protein>
    <submittedName>
        <fullName evidence="1">Uncharacterized protein</fullName>
    </submittedName>
</protein>
<name>A0A3G4ZXN6_9VIRU</name>
<gene>
    <name evidence="1" type="ORF">Faunusvirus35_5</name>
</gene>
<sequence length="267" mass="31757">MSCSDKITIFNKRDLILYIATFTEQFDIFKLCLVSSITRKIILASSQIPLYHRIRSLSSYQLIVHYHSEKSILRNNIDTINNSPYIKSLLNNLRCLTENRELLKIYCSCKYGLVDFNNISTWFSRFEKPIKRTLYNGDTSNIQYFEDAEGYHYAENQWEKIIQCVKNTGCSICQIRNTFFDNNCFECIHRHEFKEPLRFGHTEPYNKLDDEFKDVIYAMLLHHTPANELRHYYGDEHYNKRIKLELQNIHKHSQNKQLSNITSLILS</sequence>
<proteinExistence type="predicted"/>
<dbReference type="EMBL" id="MK072166">
    <property type="protein sequence ID" value="AYV79666.1"/>
    <property type="molecule type" value="Genomic_DNA"/>
</dbReference>
<organism evidence="1">
    <name type="scientific">Faunusvirus sp</name>
    <dbReference type="NCBI Taxonomy" id="2487766"/>
    <lineage>
        <taxon>Viruses</taxon>
        <taxon>Varidnaviria</taxon>
        <taxon>Bamfordvirae</taxon>
        <taxon>Nucleocytoviricota</taxon>
        <taxon>Megaviricetes</taxon>
        <taxon>Imitervirales</taxon>
        <taxon>Mimiviridae</taxon>
    </lineage>
</organism>
<evidence type="ECO:0000313" key="1">
    <source>
        <dbReference type="EMBL" id="AYV79666.1"/>
    </source>
</evidence>
<accession>A0A3G4ZXN6</accession>
<reference evidence="1" key="1">
    <citation type="submission" date="2018-10" db="EMBL/GenBank/DDBJ databases">
        <title>Hidden diversity of soil giant viruses.</title>
        <authorList>
            <person name="Schulz F."/>
            <person name="Alteio L."/>
            <person name="Goudeau D."/>
            <person name="Ryan E.M."/>
            <person name="Malmstrom R.R."/>
            <person name="Blanchard J."/>
            <person name="Woyke T."/>
        </authorList>
    </citation>
    <scope>NUCLEOTIDE SEQUENCE</scope>
    <source>
        <strain evidence="1">FNV1</strain>
    </source>
</reference>